<evidence type="ECO:0000259" key="1">
    <source>
        <dbReference type="Pfam" id="PF10057"/>
    </source>
</evidence>
<gene>
    <name evidence="2" type="ORF">DSM112329_03755</name>
</gene>
<sequence length="118" mass="12976">MADLDIAQSPSSAISNLVVRTVSGYTGRGPTRARTFILDDVITVVLEDNLTKAEQHLVQAGLDEQIEALRLSFKRTIKDELIAGVQEIMGREVRAYLTANHLRPDIAVETFILKAVEG</sequence>
<reference evidence="2" key="1">
    <citation type="submission" date="2022-12" db="EMBL/GenBank/DDBJ databases">
        <title>Paraconexibacter alkalitolerans sp. nov. and Baekduia alba sp. nov., isolated from soil and emended description of the genera Paraconexibacter (Chun et al., 2020) and Baekduia (An et al., 2020).</title>
        <authorList>
            <person name="Vieira S."/>
            <person name="Huber K.J."/>
            <person name="Geppert A."/>
            <person name="Wolf J."/>
            <person name="Neumann-Schaal M."/>
            <person name="Muesken M."/>
            <person name="Overmann J."/>
        </authorList>
    </citation>
    <scope>NUCLEOTIDE SEQUENCE</scope>
    <source>
        <strain evidence="2">AEG42_29</strain>
    </source>
</reference>
<evidence type="ECO:0000313" key="2">
    <source>
        <dbReference type="EMBL" id="XAY06877.1"/>
    </source>
</evidence>
<dbReference type="KEGG" id="parq:DSM112329_03755"/>
<dbReference type="Pfam" id="PF10057">
    <property type="entry name" value="MpsC"/>
    <property type="match status" value="1"/>
</dbReference>
<feature type="domain" description="Na+-translocating membrane potential-generating system MpsC" evidence="1">
    <location>
        <begin position="12"/>
        <end position="114"/>
    </location>
</feature>
<dbReference type="AlphaFoldDB" id="A0AAU7AZQ0"/>
<dbReference type="EMBL" id="CP114014">
    <property type="protein sequence ID" value="XAY06877.1"/>
    <property type="molecule type" value="Genomic_DNA"/>
</dbReference>
<organism evidence="2">
    <name type="scientific">Paraconexibacter sp. AEG42_29</name>
    <dbReference type="NCBI Taxonomy" id="2997339"/>
    <lineage>
        <taxon>Bacteria</taxon>
        <taxon>Bacillati</taxon>
        <taxon>Actinomycetota</taxon>
        <taxon>Thermoleophilia</taxon>
        <taxon>Solirubrobacterales</taxon>
        <taxon>Paraconexibacteraceae</taxon>
        <taxon>Paraconexibacter</taxon>
    </lineage>
</organism>
<protein>
    <recommendedName>
        <fullName evidence="1">Na+-translocating membrane potential-generating system MpsC domain-containing protein</fullName>
    </recommendedName>
</protein>
<dbReference type="InterPro" id="IPR018745">
    <property type="entry name" value="MpsC"/>
</dbReference>
<dbReference type="RefSeq" id="WP_354698091.1">
    <property type="nucleotide sequence ID" value="NZ_CP114014.1"/>
</dbReference>
<accession>A0AAU7AZQ0</accession>
<name>A0AAU7AZQ0_9ACTN</name>
<proteinExistence type="predicted"/>